<dbReference type="Pfam" id="PF13614">
    <property type="entry name" value="AAA_31"/>
    <property type="match status" value="1"/>
</dbReference>
<dbReference type="EC" id="2.7.10.2" evidence="3"/>
<evidence type="ECO:0000256" key="11">
    <source>
        <dbReference type="SAM" id="Phobius"/>
    </source>
</evidence>
<dbReference type="PANTHER" id="PTHR32309:SF13">
    <property type="entry name" value="FERRIC ENTEROBACTIN TRANSPORT PROTEIN FEPE"/>
    <property type="match status" value="1"/>
</dbReference>
<keyword evidence="4 13" id="KW-0808">Transferase</keyword>
<dbReference type="GO" id="GO:0005524">
    <property type="term" value="F:ATP binding"/>
    <property type="evidence" value="ECO:0007669"/>
    <property type="project" value="UniProtKB-KW"/>
</dbReference>
<dbReference type="Gene3D" id="3.40.50.300">
    <property type="entry name" value="P-loop containing nucleotide triphosphate hydrolases"/>
    <property type="match status" value="1"/>
</dbReference>
<dbReference type="FunFam" id="3.40.50.300:FF:000527">
    <property type="entry name" value="Tyrosine-protein kinase etk"/>
    <property type="match status" value="1"/>
</dbReference>
<evidence type="ECO:0000259" key="12">
    <source>
        <dbReference type="Pfam" id="PF13614"/>
    </source>
</evidence>
<evidence type="ECO:0000256" key="5">
    <source>
        <dbReference type="ARBA" id="ARBA00022741"/>
    </source>
</evidence>
<dbReference type="GO" id="GO:0004715">
    <property type="term" value="F:non-membrane spanning protein tyrosine kinase activity"/>
    <property type="evidence" value="ECO:0007669"/>
    <property type="project" value="UniProtKB-EC"/>
</dbReference>
<keyword evidence="6 13" id="KW-0418">Kinase</keyword>
<dbReference type="OrthoDB" id="9794577at2"/>
<dbReference type="AlphaFoldDB" id="A0A517LX75"/>
<dbReference type="CDD" id="cd05387">
    <property type="entry name" value="BY-kinase"/>
    <property type="match status" value="1"/>
</dbReference>
<keyword evidence="11" id="KW-0812">Transmembrane</keyword>
<dbReference type="InterPro" id="IPR005702">
    <property type="entry name" value="Wzc-like_C"/>
</dbReference>
<evidence type="ECO:0000256" key="1">
    <source>
        <dbReference type="ARBA" id="ARBA00007316"/>
    </source>
</evidence>
<feature type="coiled-coil region" evidence="10">
    <location>
        <begin position="420"/>
        <end position="447"/>
    </location>
</feature>
<evidence type="ECO:0000256" key="6">
    <source>
        <dbReference type="ARBA" id="ARBA00022777"/>
    </source>
</evidence>
<reference evidence="13 14" key="1">
    <citation type="submission" date="2019-02" db="EMBL/GenBank/DDBJ databases">
        <title>Deep-cultivation of Planctomycetes and their phenomic and genomic characterization uncovers novel biology.</title>
        <authorList>
            <person name="Wiegand S."/>
            <person name="Jogler M."/>
            <person name="Boedeker C."/>
            <person name="Pinto D."/>
            <person name="Vollmers J."/>
            <person name="Rivas-Marin E."/>
            <person name="Kohn T."/>
            <person name="Peeters S.H."/>
            <person name="Heuer A."/>
            <person name="Rast P."/>
            <person name="Oberbeckmann S."/>
            <person name="Bunk B."/>
            <person name="Jeske O."/>
            <person name="Meyerdierks A."/>
            <person name="Storesund J.E."/>
            <person name="Kallscheuer N."/>
            <person name="Luecker S."/>
            <person name="Lage O.M."/>
            <person name="Pohl T."/>
            <person name="Merkel B.J."/>
            <person name="Hornburger P."/>
            <person name="Mueller R.-W."/>
            <person name="Bruemmer F."/>
            <person name="Labrenz M."/>
            <person name="Spormann A.M."/>
            <person name="Op den Camp H."/>
            <person name="Overmann J."/>
            <person name="Amann R."/>
            <person name="Jetten M.S.M."/>
            <person name="Mascher T."/>
            <person name="Medema M.H."/>
            <person name="Devos D.P."/>
            <person name="Kaster A.-K."/>
            <person name="Ovreas L."/>
            <person name="Rohde M."/>
            <person name="Galperin M.Y."/>
            <person name="Jogler C."/>
        </authorList>
    </citation>
    <scope>NUCLEOTIDE SEQUENCE [LARGE SCALE GENOMIC DNA]</scope>
    <source>
        <strain evidence="13 14">EC9</strain>
    </source>
</reference>
<dbReference type="GO" id="GO:0042802">
    <property type="term" value="F:identical protein binding"/>
    <property type="evidence" value="ECO:0007669"/>
    <property type="project" value="UniProtKB-ARBA"/>
</dbReference>
<evidence type="ECO:0000256" key="4">
    <source>
        <dbReference type="ARBA" id="ARBA00022679"/>
    </source>
</evidence>
<organism evidence="13 14">
    <name type="scientific">Rosistilla ulvae</name>
    <dbReference type="NCBI Taxonomy" id="1930277"/>
    <lineage>
        <taxon>Bacteria</taxon>
        <taxon>Pseudomonadati</taxon>
        <taxon>Planctomycetota</taxon>
        <taxon>Planctomycetia</taxon>
        <taxon>Pirellulales</taxon>
        <taxon>Pirellulaceae</taxon>
        <taxon>Rosistilla</taxon>
    </lineage>
</organism>
<evidence type="ECO:0000256" key="3">
    <source>
        <dbReference type="ARBA" id="ARBA00011903"/>
    </source>
</evidence>
<evidence type="ECO:0000313" key="14">
    <source>
        <dbReference type="Proteomes" id="UP000319557"/>
    </source>
</evidence>
<keyword evidence="10" id="KW-0175">Coiled coil</keyword>
<name>A0A517LX75_9BACT</name>
<dbReference type="InterPro" id="IPR025669">
    <property type="entry name" value="AAA_dom"/>
</dbReference>
<feature type="domain" description="AAA" evidence="12">
    <location>
        <begin position="581"/>
        <end position="711"/>
    </location>
</feature>
<evidence type="ECO:0000256" key="7">
    <source>
        <dbReference type="ARBA" id="ARBA00022840"/>
    </source>
</evidence>
<dbReference type="EMBL" id="CP036261">
    <property type="protein sequence ID" value="QDS87225.1"/>
    <property type="molecule type" value="Genomic_DNA"/>
</dbReference>
<keyword evidence="7" id="KW-0067">ATP-binding</keyword>
<evidence type="ECO:0000256" key="10">
    <source>
        <dbReference type="SAM" id="Coils"/>
    </source>
</evidence>
<keyword evidence="8" id="KW-0829">Tyrosine-protein kinase</keyword>
<keyword evidence="11" id="KW-1133">Transmembrane helix</keyword>
<evidence type="ECO:0000256" key="2">
    <source>
        <dbReference type="ARBA" id="ARBA00008883"/>
    </source>
</evidence>
<dbReference type="InterPro" id="IPR050445">
    <property type="entry name" value="Bact_polysacc_biosynth/exp"/>
</dbReference>
<protein>
    <recommendedName>
        <fullName evidence="3">non-specific protein-tyrosine kinase</fullName>
        <ecNumber evidence="3">2.7.10.2</ecNumber>
    </recommendedName>
</protein>
<dbReference type="GO" id="GO:0005886">
    <property type="term" value="C:plasma membrane"/>
    <property type="evidence" value="ECO:0007669"/>
    <property type="project" value="TreeGrafter"/>
</dbReference>
<dbReference type="SUPFAM" id="SSF52540">
    <property type="entry name" value="P-loop containing nucleoside triphosphate hydrolases"/>
    <property type="match status" value="1"/>
</dbReference>
<keyword evidence="11" id="KW-0472">Membrane</keyword>
<dbReference type="InterPro" id="IPR027417">
    <property type="entry name" value="P-loop_NTPase"/>
</dbReference>
<evidence type="ECO:0000313" key="13">
    <source>
        <dbReference type="EMBL" id="QDS87225.1"/>
    </source>
</evidence>
<comment type="similarity">
    <text evidence="1">Belongs to the CpsD/CapB family.</text>
</comment>
<accession>A0A517LX75</accession>
<gene>
    <name evidence="13" type="primary">ptk_1</name>
    <name evidence="13" type="ORF">EC9_14030</name>
</gene>
<dbReference type="Proteomes" id="UP000319557">
    <property type="component" value="Chromosome"/>
</dbReference>
<feature type="transmembrane region" description="Helical" evidence="11">
    <location>
        <begin position="27"/>
        <end position="46"/>
    </location>
</feature>
<comment type="catalytic activity">
    <reaction evidence="9">
        <text>L-tyrosyl-[protein] + ATP = O-phospho-L-tyrosyl-[protein] + ADP + H(+)</text>
        <dbReference type="Rhea" id="RHEA:10596"/>
        <dbReference type="Rhea" id="RHEA-COMP:10136"/>
        <dbReference type="Rhea" id="RHEA-COMP:20101"/>
        <dbReference type="ChEBI" id="CHEBI:15378"/>
        <dbReference type="ChEBI" id="CHEBI:30616"/>
        <dbReference type="ChEBI" id="CHEBI:46858"/>
        <dbReference type="ChEBI" id="CHEBI:61978"/>
        <dbReference type="ChEBI" id="CHEBI:456216"/>
        <dbReference type="EC" id="2.7.10.2"/>
    </reaction>
</comment>
<dbReference type="PANTHER" id="PTHR32309">
    <property type="entry name" value="TYROSINE-PROTEIN KINASE"/>
    <property type="match status" value="1"/>
</dbReference>
<sequence length="783" mass="86826">MNESETHRIAEQDSFEIDILRLLRRRWPLLLFGLLVGVGVAVAYQMNARVSYESNMEILIALRSSELTNSGTSSDGGIDSTVLHSDMLATHIELLTSPLILNDAIKVGRFDELESYIEARREGTSALSLLQKNLLVERGGEGDARGASVLNASYRNPNPADAEHVLTVVYERYCHYVESQTRNVGEEAASLIQQAQQTNETELRQATQEYTRFVATSAGLLDGEELRSVPHERLKGIEQELAEIRSQLAYAKSRYEMIDDLEGAKQEGEPTDIERLALLSAKEIDRLKLFIEVTKGEVDSQQFQIDQPMRSAALDAEYEKVLSLILREQALTADFGDDHPLVQRVRDEVASVKRFIREKAPGDLEALESKEMKPAQILEAYSSLLANDINELTKRQQHLVEEAKTERVLAKEVESEYLEGKALKARMVRAQQRYDEVMERLQEIQLTTNYAGFSTDLLSAPVVGTQVWPNPLVVLSLGSFAGLLLGSCGALWADYSDQTFRDPGDLERSLGASVLAHVPRFQITRKEKKAAKQSKLSPLCRTVFAPHSTEAEVLRMARTGLFVHTGRSLDKVMLVTSPMPGDGKSTMIVNLAAAIAKAGKSVLLVDADLRRPTLHKLLGVEASMGLAEYLRGDGDLESATVQTEVAGLDFISHGHHPSDPAELLESFGMERLIAEARQEYDYVFIDTPPLLAVADPLIIAAQVDSALLVVRVQKNGRRPVERSRELLVSSKVNVAGIIVNGAERGDKNFGYGEYVQPYEYGYATKYTKSYSSRDTEELATASR</sequence>
<dbReference type="KEGG" id="ruv:EC9_14030"/>
<evidence type="ECO:0000256" key="8">
    <source>
        <dbReference type="ARBA" id="ARBA00023137"/>
    </source>
</evidence>
<dbReference type="NCBIfam" id="TIGR01007">
    <property type="entry name" value="eps_fam"/>
    <property type="match status" value="1"/>
</dbReference>
<keyword evidence="14" id="KW-1185">Reference proteome</keyword>
<comment type="similarity">
    <text evidence="2">Belongs to the etk/wzc family.</text>
</comment>
<proteinExistence type="inferred from homology"/>
<evidence type="ECO:0000256" key="9">
    <source>
        <dbReference type="ARBA" id="ARBA00051245"/>
    </source>
</evidence>
<keyword evidence="5" id="KW-0547">Nucleotide-binding</keyword>
<dbReference type="RefSeq" id="WP_145343430.1">
    <property type="nucleotide sequence ID" value="NZ_CP036261.1"/>
</dbReference>